<dbReference type="EMBL" id="JASZZN010000017">
    <property type="protein sequence ID" value="MDM4017848.1"/>
    <property type="molecule type" value="Genomic_DNA"/>
</dbReference>
<comment type="caution">
    <text evidence="3">The sequence shown here is derived from an EMBL/GenBank/DDBJ whole genome shotgun (WGS) entry which is preliminary data.</text>
</comment>
<evidence type="ECO:0000256" key="1">
    <source>
        <dbReference type="ARBA" id="ARBA00023239"/>
    </source>
</evidence>
<dbReference type="InterPro" id="IPR032466">
    <property type="entry name" value="Metal_Hydrolase"/>
</dbReference>
<dbReference type="PANTHER" id="PTHR21240">
    <property type="entry name" value="2-AMINO-3-CARBOXYLMUCONATE-6-SEMIALDEHYDE DECARBOXYLASE"/>
    <property type="match status" value="1"/>
</dbReference>
<dbReference type="SUPFAM" id="SSF51556">
    <property type="entry name" value="Metallo-dependent hydrolases"/>
    <property type="match status" value="1"/>
</dbReference>
<dbReference type="InterPro" id="IPR032465">
    <property type="entry name" value="ACMSD"/>
</dbReference>
<name>A0ABT7PMV9_9BACT</name>
<protein>
    <submittedName>
        <fullName evidence="3">Amidohydrolase family protein</fullName>
    </submittedName>
</protein>
<sequence length="387" mass="45266">MIALSWYCIQSLAAQESANDGGELLLRDFRPKQQLVVKEHLLTKASQPVVDVHIHMHYRLRGSREALEDFVGLMDRNNIAVCVSLDGKLGRQLDEHREYLWTRYRDRFAIFANVDWQGNAPDDAPHLWACHQPGFARRTADELERAAERGVCGLKVFKRFGLGYKNPDGTLVEIDDPRWDPIWAKCGELGLPVIIHTADPAAFFEPIDRYNERWEELSRHPDWSFYGDQFPSRKALLDARNRVIERHPKTQFIGAHVANNSEDLRTVSRWLDRYPNLWIEPASRIAELGRQPYTARDFLIRYQDRLLFGTDGPWPELRFQLYWRFFETRDESFPYSEKVPPPQGMWSIYGVDLPDDVLKKLYHENAAKLIPGVKERLEKYRSKTNDE</sequence>
<proteinExistence type="predicted"/>
<gene>
    <name evidence="3" type="ORF">QTN89_20545</name>
</gene>
<accession>A0ABT7PMV9</accession>
<organism evidence="3 4">
    <name type="scientific">Roseiconus lacunae</name>
    <dbReference type="NCBI Taxonomy" id="2605694"/>
    <lineage>
        <taxon>Bacteria</taxon>
        <taxon>Pseudomonadati</taxon>
        <taxon>Planctomycetota</taxon>
        <taxon>Planctomycetia</taxon>
        <taxon>Pirellulales</taxon>
        <taxon>Pirellulaceae</taxon>
        <taxon>Roseiconus</taxon>
    </lineage>
</organism>
<evidence type="ECO:0000313" key="4">
    <source>
        <dbReference type="Proteomes" id="UP001239462"/>
    </source>
</evidence>
<dbReference type="Gene3D" id="3.20.20.140">
    <property type="entry name" value="Metal-dependent hydrolases"/>
    <property type="match status" value="1"/>
</dbReference>
<dbReference type="PANTHER" id="PTHR21240:SF28">
    <property type="entry name" value="ISO-OROTATE DECARBOXYLASE (EUROFUNG)"/>
    <property type="match status" value="1"/>
</dbReference>
<dbReference type="Pfam" id="PF04909">
    <property type="entry name" value="Amidohydro_2"/>
    <property type="match status" value="1"/>
</dbReference>
<dbReference type="Proteomes" id="UP001239462">
    <property type="component" value="Unassembled WGS sequence"/>
</dbReference>
<evidence type="ECO:0000259" key="2">
    <source>
        <dbReference type="Pfam" id="PF04909"/>
    </source>
</evidence>
<feature type="domain" description="Amidohydrolase-related" evidence="2">
    <location>
        <begin position="50"/>
        <end position="370"/>
    </location>
</feature>
<keyword evidence="1" id="KW-0456">Lyase</keyword>
<evidence type="ECO:0000313" key="3">
    <source>
        <dbReference type="EMBL" id="MDM4017848.1"/>
    </source>
</evidence>
<dbReference type="InterPro" id="IPR006680">
    <property type="entry name" value="Amidohydro-rel"/>
</dbReference>
<reference evidence="3 4" key="1">
    <citation type="submission" date="2023-06" db="EMBL/GenBank/DDBJ databases">
        <title>Roseiconus lacunae JC819 isolated from Gulf of Mannar region, Tamil Nadu.</title>
        <authorList>
            <person name="Pk S."/>
            <person name="Ch S."/>
            <person name="Ch V.R."/>
        </authorList>
    </citation>
    <scope>NUCLEOTIDE SEQUENCE [LARGE SCALE GENOMIC DNA]</scope>
    <source>
        <strain evidence="3 4">JC819</strain>
    </source>
</reference>
<dbReference type="RefSeq" id="WP_289165420.1">
    <property type="nucleotide sequence ID" value="NZ_JASZZN010000017.1"/>
</dbReference>
<keyword evidence="4" id="KW-1185">Reference proteome</keyword>